<gene>
    <name evidence="1" type="ORF">BDN72DRAFT_348751</name>
</gene>
<sequence>MPVHHFVQRWKERERVQPVFFNILKSSLWFQSILSGLFDPLVTFQGITHHIISKYSSSGLLSHSFALVNLLLCIMTWYKINIGSDLIFFTFFFHVAIHLFLQRFFHLNL</sequence>
<dbReference type="EMBL" id="ML208557">
    <property type="protein sequence ID" value="TFK62827.1"/>
    <property type="molecule type" value="Genomic_DNA"/>
</dbReference>
<evidence type="ECO:0000313" key="1">
    <source>
        <dbReference type="EMBL" id="TFK62827.1"/>
    </source>
</evidence>
<name>A0ACD3ADA7_9AGAR</name>
<dbReference type="Proteomes" id="UP000308600">
    <property type="component" value="Unassembled WGS sequence"/>
</dbReference>
<evidence type="ECO:0000313" key="2">
    <source>
        <dbReference type="Proteomes" id="UP000308600"/>
    </source>
</evidence>
<organism evidence="1 2">
    <name type="scientific">Pluteus cervinus</name>
    <dbReference type="NCBI Taxonomy" id="181527"/>
    <lineage>
        <taxon>Eukaryota</taxon>
        <taxon>Fungi</taxon>
        <taxon>Dikarya</taxon>
        <taxon>Basidiomycota</taxon>
        <taxon>Agaricomycotina</taxon>
        <taxon>Agaricomycetes</taxon>
        <taxon>Agaricomycetidae</taxon>
        <taxon>Agaricales</taxon>
        <taxon>Pluteineae</taxon>
        <taxon>Pluteaceae</taxon>
        <taxon>Pluteus</taxon>
    </lineage>
</organism>
<accession>A0ACD3ADA7</accession>
<proteinExistence type="predicted"/>
<keyword evidence="2" id="KW-1185">Reference proteome</keyword>
<protein>
    <submittedName>
        <fullName evidence="1">Uncharacterized protein</fullName>
    </submittedName>
</protein>
<reference evidence="1 2" key="1">
    <citation type="journal article" date="2019" name="Nat. Ecol. Evol.">
        <title>Megaphylogeny resolves global patterns of mushroom evolution.</title>
        <authorList>
            <person name="Varga T."/>
            <person name="Krizsan K."/>
            <person name="Foldi C."/>
            <person name="Dima B."/>
            <person name="Sanchez-Garcia M."/>
            <person name="Sanchez-Ramirez S."/>
            <person name="Szollosi G.J."/>
            <person name="Szarkandi J.G."/>
            <person name="Papp V."/>
            <person name="Albert L."/>
            <person name="Andreopoulos W."/>
            <person name="Angelini C."/>
            <person name="Antonin V."/>
            <person name="Barry K.W."/>
            <person name="Bougher N.L."/>
            <person name="Buchanan P."/>
            <person name="Buyck B."/>
            <person name="Bense V."/>
            <person name="Catcheside P."/>
            <person name="Chovatia M."/>
            <person name="Cooper J."/>
            <person name="Damon W."/>
            <person name="Desjardin D."/>
            <person name="Finy P."/>
            <person name="Geml J."/>
            <person name="Haridas S."/>
            <person name="Hughes K."/>
            <person name="Justo A."/>
            <person name="Karasinski D."/>
            <person name="Kautmanova I."/>
            <person name="Kiss B."/>
            <person name="Kocsube S."/>
            <person name="Kotiranta H."/>
            <person name="LaButti K.M."/>
            <person name="Lechner B.E."/>
            <person name="Liimatainen K."/>
            <person name="Lipzen A."/>
            <person name="Lukacs Z."/>
            <person name="Mihaltcheva S."/>
            <person name="Morgado L.N."/>
            <person name="Niskanen T."/>
            <person name="Noordeloos M.E."/>
            <person name="Ohm R.A."/>
            <person name="Ortiz-Santana B."/>
            <person name="Ovrebo C."/>
            <person name="Racz N."/>
            <person name="Riley R."/>
            <person name="Savchenko A."/>
            <person name="Shiryaev A."/>
            <person name="Soop K."/>
            <person name="Spirin V."/>
            <person name="Szebenyi C."/>
            <person name="Tomsovsky M."/>
            <person name="Tulloss R.E."/>
            <person name="Uehling J."/>
            <person name="Grigoriev I.V."/>
            <person name="Vagvolgyi C."/>
            <person name="Papp T."/>
            <person name="Martin F.M."/>
            <person name="Miettinen O."/>
            <person name="Hibbett D.S."/>
            <person name="Nagy L.G."/>
        </authorList>
    </citation>
    <scope>NUCLEOTIDE SEQUENCE [LARGE SCALE GENOMIC DNA]</scope>
    <source>
        <strain evidence="1 2">NL-1719</strain>
    </source>
</reference>